<dbReference type="EMBL" id="JACIGK010000016">
    <property type="protein sequence ID" value="MBB4266684.1"/>
    <property type="molecule type" value="Genomic_DNA"/>
</dbReference>
<feature type="compositionally biased region" description="Low complexity" evidence="1">
    <location>
        <begin position="500"/>
        <end position="511"/>
    </location>
</feature>
<evidence type="ECO:0000313" key="3">
    <source>
        <dbReference type="Proteomes" id="UP000554286"/>
    </source>
</evidence>
<comment type="caution">
    <text evidence="2">The sequence shown here is derived from an EMBL/GenBank/DDBJ whole genome shotgun (WGS) entry which is preliminary data.</text>
</comment>
<keyword evidence="3" id="KW-1185">Reference proteome</keyword>
<dbReference type="AlphaFoldDB" id="A0A7W6REQ9"/>
<dbReference type="Proteomes" id="UP000554286">
    <property type="component" value="Unassembled WGS sequence"/>
</dbReference>
<accession>A0A7W6REQ9</accession>
<gene>
    <name evidence="2" type="ORF">GGD89_002317</name>
</gene>
<organism evidence="2 3">
    <name type="scientific">Roseospira visakhapatnamensis</name>
    <dbReference type="NCBI Taxonomy" id="390880"/>
    <lineage>
        <taxon>Bacteria</taxon>
        <taxon>Pseudomonadati</taxon>
        <taxon>Pseudomonadota</taxon>
        <taxon>Alphaproteobacteria</taxon>
        <taxon>Rhodospirillales</taxon>
        <taxon>Rhodospirillaceae</taxon>
        <taxon>Roseospira</taxon>
    </lineage>
</organism>
<dbReference type="Pfam" id="PF09617">
    <property type="entry name" value="Cas_GSU0053"/>
    <property type="match status" value="1"/>
</dbReference>
<evidence type="ECO:0000256" key="1">
    <source>
        <dbReference type="SAM" id="MobiDB-lite"/>
    </source>
</evidence>
<dbReference type="InterPro" id="IPR013403">
    <property type="entry name" value="CRISPR-assoc_prot_Csb1/Cas7u"/>
</dbReference>
<name>A0A7W6REQ9_9PROT</name>
<reference evidence="2 3" key="1">
    <citation type="submission" date="2020-08" db="EMBL/GenBank/DDBJ databases">
        <title>Genome sequencing of Purple Non-Sulfur Bacteria from various extreme environments.</title>
        <authorList>
            <person name="Mayer M."/>
        </authorList>
    </citation>
    <scope>NUCLEOTIDE SEQUENCE [LARGE SCALE GENOMIC DNA]</scope>
    <source>
        <strain evidence="2 3">JA131</strain>
    </source>
</reference>
<evidence type="ECO:0000313" key="2">
    <source>
        <dbReference type="EMBL" id="MBB4266684.1"/>
    </source>
</evidence>
<dbReference type="NCBIfam" id="TIGR02570">
    <property type="entry name" value="cas7_GSU0053"/>
    <property type="match status" value="1"/>
</dbReference>
<sequence length="511" mass="55594">MTLEELKAAVRTAAALRLVQTLQPIGGAGDKVFPPTYAGGIYATETRRIDGEAIPCVLLNSVQSEANGLEEALQDAFLPDWRELKETSDAPVCGLPVIAVKVKGYDWVTSLTAPHRIHDAILRDSIDENETPFRDTGVGQAIVKARVHDATAFYKHCPTALLFGTWDSTAGEGLNSAKIPRAVVSEIIGVNVVAGVRTASRVDPLRIQRMGLTFYQKGQSGWTFDESEADRKYKKAGSKQGKTEWTLDIDQAEKDKNGKPTKSEAIVAGGKPSDINHGNVTPDIDRFKKVRKNKLDVLPDILTSNPVRLKYDVEAWDGHMESRLDINSQTARIRENVPRPGGVTMDHARHTWTLSLTQLRRLRFPGFPPPEGQKKEDVRPRQDEAARTVLAALALYALALRQDEGYWLRSRCDLVPEKGNEAKLEIVGGAGGDIPLGAAANVKATMLDPALKEAESLGVEWTKTLLRLTPSPQLSQLVKLSDARVSGQDESDTDAPEGTDNGADGDAGASD</sequence>
<feature type="region of interest" description="Disordered" evidence="1">
    <location>
        <begin position="250"/>
        <end position="280"/>
    </location>
</feature>
<feature type="compositionally biased region" description="Basic and acidic residues" evidence="1">
    <location>
        <begin position="251"/>
        <end position="262"/>
    </location>
</feature>
<feature type="region of interest" description="Disordered" evidence="1">
    <location>
        <begin position="480"/>
        <end position="511"/>
    </location>
</feature>
<proteinExistence type="predicted"/>
<dbReference type="RefSeq" id="WP_184045348.1">
    <property type="nucleotide sequence ID" value="NZ_JACIGK010000016.1"/>
</dbReference>
<protein>
    <submittedName>
        <fullName evidence="2">CRISPR-associated protein Csb1</fullName>
    </submittedName>
</protein>